<reference evidence="2" key="1">
    <citation type="journal article" date="2020" name="Stud. Mycol.">
        <title>101 Dothideomycetes genomes: a test case for predicting lifestyles and emergence of pathogens.</title>
        <authorList>
            <person name="Haridas S."/>
            <person name="Albert R."/>
            <person name="Binder M."/>
            <person name="Bloem J."/>
            <person name="Labutti K."/>
            <person name="Salamov A."/>
            <person name="Andreopoulos B."/>
            <person name="Baker S."/>
            <person name="Barry K."/>
            <person name="Bills G."/>
            <person name="Bluhm B."/>
            <person name="Cannon C."/>
            <person name="Castanera R."/>
            <person name="Culley D."/>
            <person name="Daum C."/>
            <person name="Ezra D."/>
            <person name="Gonzalez J."/>
            <person name="Henrissat B."/>
            <person name="Kuo A."/>
            <person name="Liang C."/>
            <person name="Lipzen A."/>
            <person name="Lutzoni F."/>
            <person name="Magnuson J."/>
            <person name="Mondo S."/>
            <person name="Nolan M."/>
            <person name="Ohm R."/>
            <person name="Pangilinan J."/>
            <person name="Park H.-J."/>
            <person name="Ramirez L."/>
            <person name="Alfaro M."/>
            <person name="Sun H."/>
            <person name="Tritt A."/>
            <person name="Yoshinaga Y."/>
            <person name="Zwiers L.-H."/>
            <person name="Turgeon B."/>
            <person name="Goodwin S."/>
            <person name="Spatafora J."/>
            <person name="Crous P."/>
            <person name="Grigoriev I."/>
        </authorList>
    </citation>
    <scope>NUCLEOTIDE SEQUENCE</scope>
    <source>
        <strain evidence="2">ATCC 74209</strain>
    </source>
</reference>
<evidence type="ECO:0000313" key="2">
    <source>
        <dbReference type="EMBL" id="KAF2195973.1"/>
    </source>
</evidence>
<dbReference type="OrthoDB" id="3793606at2759"/>
<proteinExistence type="predicted"/>
<keyword evidence="3" id="KW-1185">Reference proteome</keyword>
<accession>A0A9P4JGB0</accession>
<feature type="compositionally biased region" description="Basic residues" evidence="1">
    <location>
        <begin position="236"/>
        <end position="245"/>
    </location>
</feature>
<organism evidence="2 3">
    <name type="scientific">Delitschia confertaspora ATCC 74209</name>
    <dbReference type="NCBI Taxonomy" id="1513339"/>
    <lineage>
        <taxon>Eukaryota</taxon>
        <taxon>Fungi</taxon>
        <taxon>Dikarya</taxon>
        <taxon>Ascomycota</taxon>
        <taxon>Pezizomycotina</taxon>
        <taxon>Dothideomycetes</taxon>
        <taxon>Pleosporomycetidae</taxon>
        <taxon>Pleosporales</taxon>
        <taxon>Delitschiaceae</taxon>
        <taxon>Delitschia</taxon>
    </lineage>
</organism>
<gene>
    <name evidence="2" type="ORF">GQ43DRAFT_436395</name>
</gene>
<feature type="region of interest" description="Disordered" evidence="1">
    <location>
        <begin position="198"/>
        <end position="245"/>
    </location>
</feature>
<evidence type="ECO:0000313" key="3">
    <source>
        <dbReference type="Proteomes" id="UP000799536"/>
    </source>
</evidence>
<protein>
    <submittedName>
        <fullName evidence="2">Uncharacterized protein</fullName>
    </submittedName>
</protein>
<name>A0A9P4JGB0_9PLEO</name>
<dbReference type="EMBL" id="ML994547">
    <property type="protein sequence ID" value="KAF2195973.1"/>
    <property type="molecule type" value="Genomic_DNA"/>
</dbReference>
<sequence>MSPTHQLLQNLDAISKDLWKLSLNKAVFESLKEKISTLSAQIAVHHVLDNLTSQLLDEQSGSTLLIQNRLSKFIEVLYGTSDNANLTTKPRWEELRSLDCESFLFVAASYTPLEISKMHRVEFQYLIVHIPEYLRTKNLPRRWMFRREVQMALAEKAELEYHILEFGDDDRSRKRPRLDSLAVDAQAVDAQAVDANIRHESTESESLVPSKRPPENGPASSQSKYECELRTNTKLVFKRNHPSQL</sequence>
<dbReference type="Proteomes" id="UP000799536">
    <property type="component" value="Unassembled WGS sequence"/>
</dbReference>
<comment type="caution">
    <text evidence="2">The sequence shown here is derived from an EMBL/GenBank/DDBJ whole genome shotgun (WGS) entry which is preliminary data.</text>
</comment>
<dbReference type="AlphaFoldDB" id="A0A9P4JGB0"/>
<evidence type="ECO:0000256" key="1">
    <source>
        <dbReference type="SAM" id="MobiDB-lite"/>
    </source>
</evidence>